<feature type="transmembrane region" description="Helical" evidence="1">
    <location>
        <begin position="38"/>
        <end position="56"/>
    </location>
</feature>
<dbReference type="Proteomes" id="UP001367676">
    <property type="component" value="Unassembled WGS sequence"/>
</dbReference>
<sequence>MNGVPRNWTSVVGGAASNWTTIEEAVDEDNPFLKCTVTFGYILSSMAISVHLFVHFSTDLFQNFPGNLLVSNCVLLFIQYCFSMSFLVLAKNNADSIFNRDAVLRYDYYVTTYIWSVLTRVQFAMAFDLWKCLKTQTTNARLSKQRTLKFIKYSLCCWLSPFVEWACLWLVYEYALKYVDCWICSPNSTWTIFMIYYVSDFALMILNFIFYFICLYFIYQTTSSIKSSHRQSSNFSFYFKICGRLFIMSEVNYTLLIFVNHFQLDYLRLLFNNFMAYHGVVVFASIVFQKSLLKYQTLKTDTENTATLQMTG</sequence>
<feature type="transmembrane region" description="Helical" evidence="1">
    <location>
        <begin position="237"/>
        <end position="258"/>
    </location>
</feature>
<feature type="transmembrane region" description="Helical" evidence="1">
    <location>
        <begin position="192"/>
        <end position="217"/>
    </location>
</feature>
<keyword evidence="1" id="KW-0812">Transmembrane</keyword>
<keyword evidence="3" id="KW-1185">Reference proteome</keyword>
<evidence type="ECO:0000313" key="2">
    <source>
        <dbReference type="EMBL" id="KAK7604286.1"/>
    </source>
</evidence>
<dbReference type="EMBL" id="JBBCAQ010000004">
    <property type="protein sequence ID" value="KAK7604286.1"/>
    <property type="molecule type" value="Genomic_DNA"/>
</dbReference>
<feature type="transmembrane region" description="Helical" evidence="1">
    <location>
        <begin position="68"/>
        <end position="90"/>
    </location>
</feature>
<protein>
    <submittedName>
        <fullName evidence="2">Uncharacterized protein</fullName>
    </submittedName>
</protein>
<keyword evidence="1" id="KW-1133">Transmembrane helix</keyword>
<proteinExistence type="predicted"/>
<comment type="caution">
    <text evidence="2">The sequence shown here is derived from an EMBL/GenBank/DDBJ whole genome shotgun (WGS) entry which is preliminary data.</text>
</comment>
<keyword evidence="1" id="KW-0472">Membrane</keyword>
<name>A0AAN9TUA0_9HEMI</name>
<accession>A0AAN9TUA0</accession>
<organism evidence="2 3">
    <name type="scientific">Parthenolecanium corni</name>
    <dbReference type="NCBI Taxonomy" id="536013"/>
    <lineage>
        <taxon>Eukaryota</taxon>
        <taxon>Metazoa</taxon>
        <taxon>Ecdysozoa</taxon>
        <taxon>Arthropoda</taxon>
        <taxon>Hexapoda</taxon>
        <taxon>Insecta</taxon>
        <taxon>Pterygota</taxon>
        <taxon>Neoptera</taxon>
        <taxon>Paraneoptera</taxon>
        <taxon>Hemiptera</taxon>
        <taxon>Sternorrhyncha</taxon>
        <taxon>Coccoidea</taxon>
        <taxon>Coccidae</taxon>
        <taxon>Parthenolecanium</taxon>
    </lineage>
</organism>
<feature type="transmembrane region" description="Helical" evidence="1">
    <location>
        <begin position="150"/>
        <end position="172"/>
    </location>
</feature>
<dbReference type="Gene3D" id="1.20.1070.10">
    <property type="entry name" value="Rhodopsin 7-helix transmembrane proteins"/>
    <property type="match status" value="1"/>
</dbReference>
<dbReference type="AlphaFoldDB" id="A0AAN9TUA0"/>
<reference evidence="2 3" key="1">
    <citation type="submission" date="2024-03" db="EMBL/GenBank/DDBJ databases">
        <title>Adaptation during the transition from Ophiocordyceps entomopathogen to insect associate is accompanied by gene loss and intensified selection.</title>
        <authorList>
            <person name="Ward C.M."/>
            <person name="Onetto C.A."/>
            <person name="Borneman A.R."/>
        </authorList>
    </citation>
    <scope>NUCLEOTIDE SEQUENCE [LARGE SCALE GENOMIC DNA]</scope>
    <source>
        <strain evidence="2">AWRI1</strain>
        <tissue evidence="2">Single Adult Female</tissue>
    </source>
</reference>
<gene>
    <name evidence="2" type="ORF">V9T40_004559</name>
</gene>
<evidence type="ECO:0000313" key="3">
    <source>
        <dbReference type="Proteomes" id="UP001367676"/>
    </source>
</evidence>
<evidence type="ECO:0000256" key="1">
    <source>
        <dbReference type="SAM" id="Phobius"/>
    </source>
</evidence>
<feature type="transmembrane region" description="Helical" evidence="1">
    <location>
        <begin position="270"/>
        <end position="288"/>
    </location>
</feature>